<dbReference type="SUPFAM" id="SSF53474">
    <property type="entry name" value="alpha/beta-Hydrolases"/>
    <property type="match status" value="1"/>
</dbReference>
<evidence type="ECO:0000256" key="3">
    <source>
        <dbReference type="ARBA" id="ARBA00022670"/>
    </source>
</evidence>
<protein>
    <recommendedName>
        <fullName evidence="7">Carboxypeptidase</fullName>
        <ecNumber evidence="7">3.4.16.-</ecNumber>
    </recommendedName>
</protein>
<dbReference type="PROSITE" id="PS00131">
    <property type="entry name" value="CARBOXYPEPT_SER_SER"/>
    <property type="match status" value="1"/>
</dbReference>
<dbReference type="PRINTS" id="PR00724">
    <property type="entry name" value="CRBOXYPTASEC"/>
</dbReference>
<keyword evidence="2 7" id="KW-0121">Carboxypeptidase</keyword>
<dbReference type="InterPro" id="IPR029058">
    <property type="entry name" value="AB_hydrolase_fold"/>
</dbReference>
<comment type="similarity">
    <text evidence="1 7">Belongs to the peptidase S10 family.</text>
</comment>
<evidence type="ECO:0000256" key="6">
    <source>
        <dbReference type="ARBA" id="ARBA00023180"/>
    </source>
</evidence>
<gene>
    <name evidence="8" type="primary">5568117</name>
</gene>
<dbReference type="EnsemblMetazoa" id="AAEL006563-RA">
    <property type="protein sequence ID" value="AAEL006563-PA"/>
    <property type="gene ID" value="AAEL006563"/>
</dbReference>
<sequence length="471" mass="53751">MVKFHLLVLIAFTCYTCSDATLWNPYKKLMRGSASPRRPGESGEPLFLTPLLQDGKIEEARNKARVNHPMLSSVESYSGFMTVDAKHNSNLFFWYVPAKNNREQAPILVWLQGGPGASSLFGMFEENGPFHIHRNNSVKQREYSWHQNHHMIYIDNPVGTGFSFTDSDEGYSTNEEHVGENLMKFIQQFFVLFPNLLKHPFYISGESYGGKFVPAFGYAIHNSQSQPKINLQGLAIGDGYTDPLNQLNYGEYLYELGLIDLNGRKKFDEDTAAAIACAERKDMKCANRLIQGLFDGLDGQESYFKKVTGFSSYYNFIKGDEESKQDSVLMEFLSNPEVRKGIHVGELPFHDSDGHNKVAEMLSEDTLDTVAPWVSKLLSHYRVLFYNGQLDIICAYPMTVNFLMKMPFDGDSEYKRANREIYRVDGEIAGYKKRAGRLQEVLIRNAGHMVPRDQPKWAFDMITSFTHKNYL</sequence>
<dbReference type="PANTHER" id="PTHR11802">
    <property type="entry name" value="SERINE PROTEASE FAMILY S10 SERINE CARBOXYPEPTIDASE"/>
    <property type="match status" value="1"/>
</dbReference>
<evidence type="ECO:0000256" key="1">
    <source>
        <dbReference type="ARBA" id="ARBA00009431"/>
    </source>
</evidence>
<dbReference type="Proteomes" id="UP000008820">
    <property type="component" value="Chromosome 2"/>
</dbReference>
<dbReference type="AlphaFoldDB" id="A0A6I8TD36"/>
<dbReference type="EC" id="3.4.16.-" evidence="7"/>
<dbReference type="InterPro" id="IPR001563">
    <property type="entry name" value="Peptidase_S10"/>
</dbReference>
<dbReference type="Gene3D" id="3.40.50.1820">
    <property type="entry name" value="alpha/beta hydrolase"/>
    <property type="match status" value="1"/>
</dbReference>
<evidence type="ECO:0000256" key="4">
    <source>
        <dbReference type="ARBA" id="ARBA00022729"/>
    </source>
</evidence>
<dbReference type="InterPro" id="IPR033124">
    <property type="entry name" value="Ser_caboxypep_his_AS"/>
</dbReference>
<evidence type="ECO:0000313" key="8">
    <source>
        <dbReference type="EnsemblMetazoa" id="AAEL006563-PA"/>
    </source>
</evidence>
<keyword evidence="4 7" id="KW-0732">Signal</keyword>
<feature type="signal peptide" evidence="7">
    <location>
        <begin position="1"/>
        <end position="20"/>
    </location>
</feature>
<keyword evidence="9" id="KW-1185">Reference proteome</keyword>
<evidence type="ECO:0000256" key="2">
    <source>
        <dbReference type="ARBA" id="ARBA00022645"/>
    </source>
</evidence>
<dbReference type="Pfam" id="PF00450">
    <property type="entry name" value="Peptidase_S10"/>
    <property type="match status" value="1"/>
</dbReference>
<accession>A0A6I8TD36</accession>
<keyword evidence="3 7" id="KW-0645">Protease</keyword>
<keyword evidence="6" id="KW-0325">Glycoprotein</keyword>
<reference evidence="8" key="2">
    <citation type="submission" date="2020-05" db="UniProtKB">
        <authorList>
            <consortium name="EnsemblMetazoa"/>
        </authorList>
    </citation>
    <scope>IDENTIFICATION</scope>
    <source>
        <strain evidence="8">LVP_AGWG</strain>
    </source>
</reference>
<dbReference type="PANTHER" id="PTHR11802:SF472">
    <property type="entry name" value="SERINE CARBOXYPEPTIDASE CPVL-RELATED"/>
    <property type="match status" value="1"/>
</dbReference>
<dbReference type="OrthoDB" id="443318at2759"/>
<dbReference type="GO" id="GO:0004185">
    <property type="term" value="F:serine-type carboxypeptidase activity"/>
    <property type="evidence" value="ECO:0007669"/>
    <property type="project" value="UniProtKB-UniRule"/>
</dbReference>
<dbReference type="InterPro" id="IPR018202">
    <property type="entry name" value="Ser_caboxypep_ser_AS"/>
</dbReference>
<dbReference type="GO" id="GO:0006508">
    <property type="term" value="P:proteolysis"/>
    <property type="evidence" value="ECO:0007669"/>
    <property type="project" value="UniProtKB-KW"/>
</dbReference>
<evidence type="ECO:0000256" key="7">
    <source>
        <dbReference type="RuleBase" id="RU361156"/>
    </source>
</evidence>
<proteinExistence type="inferred from homology"/>
<name>A0A6I8TD36_AEDAE</name>
<feature type="chain" id="PRO_5036530114" description="Carboxypeptidase" evidence="7">
    <location>
        <begin position="21"/>
        <end position="471"/>
    </location>
</feature>
<keyword evidence="5 7" id="KW-0378">Hydrolase</keyword>
<dbReference type="PROSITE" id="PS00560">
    <property type="entry name" value="CARBOXYPEPT_SER_HIS"/>
    <property type="match status" value="1"/>
</dbReference>
<evidence type="ECO:0000313" key="9">
    <source>
        <dbReference type="Proteomes" id="UP000008820"/>
    </source>
</evidence>
<reference evidence="8 9" key="1">
    <citation type="submission" date="2017-06" db="EMBL/GenBank/DDBJ databases">
        <title>Aedes aegypti genome working group (AGWG) sequencing and assembly.</title>
        <authorList>
            <consortium name="Aedes aegypti Genome Working Group (AGWG)"/>
            <person name="Matthews B.J."/>
        </authorList>
    </citation>
    <scope>NUCLEOTIDE SEQUENCE [LARGE SCALE GENOMIC DNA]</scope>
    <source>
        <strain evidence="8 9">LVP_AGWG</strain>
    </source>
</reference>
<evidence type="ECO:0000256" key="5">
    <source>
        <dbReference type="ARBA" id="ARBA00022801"/>
    </source>
</evidence>
<dbReference type="FunFam" id="3.40.50.1820:FF:000096">
    <property type="entry name" value="Carboxypeptidase vitellogenic-like"/>
    <property type="match status" value="1"/>
</dbReference>
<organism evidence="8 9">
    <name type="scientific">Aedes aegypti</name>
    <name type="common">Yellowfever mosquito</name>
    <name type="synonym">Culex aegypti</name>
    <dbReference type="NCBI Taxonomy" id="7159"/>
    <lineage>
        <taxon>Eukaryota</taxon>
        <taxon>Metazoa</taxon>
        <taxon>Ecdysozoa</taxon>
        <taxon>Arthropoda</taxon>
        <taxon>Hexapoda</taxon>
        <taxon>Insecta</taxon>
        <taxon>Pterygota</taxon>
        <taxon>Neoptera</taxon>
        <taxon>Endopterygota</taxon>
        <taxon>Diptera</taxon>
        <taxon>Nematocera</taxon>
        <taxon>Culicoidea</taxon>
        <taxon>Culicidae</taxon>
        <taxon>Culicinae</taxon>
        <taxon>Aedini</taxon>
        <taxon>Aedes</taxon>
        <taxon>Stegomyia</taxon>
    </lineage>
</organism>